<dbReference type="GO" id="GO:0071555">
    <property type="term" value="P:cell wall organization"/>
    <property type="evidence" value="ECO:0007669"/>
    <property type="project" value="UniProtKB-KW"/>
</dbReference>
<comment type="similarity">
    <text evidence="5">Belongs to the glycosyltransferase 26 family. TagA/TarA subfamily.</text>
</comment>
<dbReference type="GO" id="GO:0019350">
    <property type="term" value="P:teichoic acid biosynthetic process"/>
    <property type="evidence" value="ECO:0007669"/>
    <property type="project" value="UniProtKB-UniRule"/>
</dbReference>
<dbReference type="InterPro" id="IPR034714">
    <property type="entry name" value="TagA_TarA"/>
</dbReference>
<dbReference type="RefSeq" id="WP_013914241.1">
    <property type="nucleotide sequence ID" value="NC_015690.1"/>
</dbReference>
<dbReference type="GO" id="GO:0047244">
    <property type="term" value="F:N-acetylglucosaminyldiphosphoundecaprenol N-acetyl-beta-D-mannosaminyltransferase activity"/>
    <property type="evidence" value="ECO:0007669"/>
    <property type="project" value="UniProtKB-UniRule"/>
</dbReference>
<evidence type="ECO:0000256" key="1">
    <source>
        <dbReference type="ARBA" id="ARBA00022676"/>
    </source>
</evidence>
<dbReference type="KEGG" id="pms:KNP414_00450"/>
<dbReference type="PANTHER" id="PTHR34136:SF1">
    <property type="entry name" value="UDP-N-ACETYL-D-MANNOSAMINURONIC ACID TRANSFERASE"/>
    <property type="match status" value="1"/>
</dbReference>
<accession>F8FPC5</accession>
<comment type="function">
    <text evidence="5">Catalyzes the conversion of GlcNAc-PP-undecaprenol into ManNAc-GlcNAc-PP-undecaprenol, the first committed lipid intermediate in the de novo synthesis of teichoic acid.</text>
</comment>
<evidence type="ECO:0000256" key="3">
    <source>
        <dbReference type="ARBA" id="ARBA00022944"/>
    </source>
</evidence>
<keyword evidence="1 5" id="KW-0328">Glycosyltransferase</keyword>
<keyword evidence="4 5" id="KW-0961">Cell wall biogenesis/degradation</keyword>
<dbReference type="EC" id="2.4.1.187" evidence="5"/>
<dbReference type="AlphaFoldDB" id="F8FPC5"/>
<reference evidence="7" key="1">
    <citation type="submission" date="2011-06" db="EMBL/GenBank/DDBJ databases">
        <title>Complete genome sequence of Paenibacillus mucilaginosus KNP414.</title>
        <authorList>
            <person name="Wang J."/>
            <person name="Hu S."/>
            <person name="Hu X."/>
            <person name="Zhang B."/>
            <person name="Dong D."/>
            <person name="Zhang S."/>
            <person name="Zhao K."/>
            <person name="Wu D."/>
        </authorList>
    </citation>
    <scope>NUCLEOTIDE SEQUENCE [LARGE SCALE GENOMIC DNA]</scope>
    <source>
        <strain evidence="7">KNP414</strain>
    </source>
</reference>
<dbReference type="HOGENOM" id="CLU_063203_3_1_9"/>
<dbReference type="HAMAP" id="MF_02070">
    <property type="entry name" value="TagA_TarA"/>
    <property type="match status" value="1"/>
</dbReference>
<comment type="catalytic activity">
    <reaction evidence="5">
        <text>UDP-N-acetyl-alpha-D-mannosamine + N-acetyl-alpha-D-glucosaminyl-di-trans,octa-cis-undecaprenyl diphosphate = N-acetyl-beta-D-mannosaminyl-(1-&gt;4)-N-acetyl-alpha-D-glucosaminyl di-trans,octa-cis-undecaprenyl diphosphate + UDP + H(+)</text>
        <dbReference type="Rhea" id="RHEA:16053"/>
        <dbReference type="ChEBI" id="CHEBI:15378"/>
        <dbReference type="ChEBI" id="CHEBI:58223"/>
        <dbReference type="ChEBI" id="CHEBI:62959"/>
        <dbReference type="ChEBI" id="CHEBI:68623"/>
        <dbReference type="ChEBI" id="CHEBI:132210"/>
        <dbReference type="EC" id="2.4.1.187"/>
    </reaction>
</comment>
<gene>
    <name evidence="6" type="ordered locus">KNP414_00450</name>
</gene>
<proteinExistence type="inferred from homology"/>
<evidence type="ECO:0000313" key="6">
    <source>
        <dbReference type="EMBL" id="AEI39075.1"/>
    </source>
</evidence>
<dbReference type="NCBIfam" id="TIGR00696">
    <property type="entry name" value="wecG_tagA_cpsF"/>
    <property type="match status" value="1"/>
</dbReference>
<keyword evidence="2 5" id="KW-0808">Transferase</keyword>
<reference evidence="6 7" key="2">
    <citation type="journal article" date="2013" name="Genome Announc.">
        <title>Genome Sequence of Growth-Improving Paenibacillus mucilaginosus Strain KNP414.</title>
        <authorList>
            <person name="Lu J.J."/>
            <person name="Wang J.F."/>
            <person name="Hu X.F."/>
        </authorList>
    </citation>
    <scope>NUCLEOTIDE SEQUENCE [LARGE SCALE GENOMIC DNA]</scope>
    <source>
        <strain evidence="6 7">KNP414</strain>
    </source>
</reference>
<dbReference type="Proteomes" id="UP000006620">
    <property type="component" value="Chromosome"/>
</dbReference>
<keyword evidence="3 5" id="KW-0777">Teichoic acid biosynthesis</keyword>
<evidence type="ECO:0000256" key="4">
    <source>
        <dbReference type="ARBA" id="ARBA00023316"/>
    </source>
</evidence>
<dbReference type="EMBL" id="CP002869">
    <property type="protein sequence ID" value="AEI39075.1"/>
    <property type="molecule type" value="Genomic_DNA"/>
</dbReference>
<dbReference type="UniPathway" id="UPA00632"/>
<sequence>MKQTAKVMGVTFSKDTLAGTVKTIIGHLDKKDAGYMHIITCNPEIVMASAHDEELRNILGDAGLVTADGIGIVLASRWLGDPLPERVTGFDILMGLLEEGGRKGYSFYLFGADPETNAKAAEVISARYPGLRIAGRQHGYYKPEEEGRIIGEIAAAKPDILVVALGAPRAERWLYRNRAKLPVRAAMGVGGSLDVIAGKVKRAPVIWQKMNLEWLYRLLSEPSRWRRQLVLPKFAVRALFSRGRS</sequence>
<organism evidence="6 7">
    <name type="scientific">Paenibacillus mucilaginosus (strain KNP414)</name>
    <dbReference type="NCBI Taxonomy" id="1036673"/>
    <lineage>
        <taxon>Bacteria</taxon>
        <taxon>Bacillati</taxon>
        <taxon>Bacillota</taxon>
        <taxon>Bacilli</taxon>
        <taxon>Bacillales</taxon>
        <taxon>Paenibacillaceae</taxon>
        <taxon>Paenibacillus</taxon>
    </lineage>
</organism>
<dbReference type="Pfam" id="PF03808">
    <property type="entry name" value="Glyco_tran_WecG"/>
    <property type="match status" value="1"/>
</dbReference>
<evidence type="ECO:0000256" key="5">
    <source>
        <dbReference type="HAMAP-Rule" id="MF_02070"/>
    </source>
</evidence>
<dbReference type="PATRIC" id="fig|1036673.3.peg.402"/>
<dbReference type="CDD" id="cd06533">
    <property type="entry name" value="Glyco_transf_WecG_TagA"/>
    <property type="match status" value="1"/>
</dbReference>
<protein>
    <recommendedName>
        <fullName evidence="5">N-acetylglucosaminyldiphosphoundecaprenol N-acetyl-beta-D-mannosaminyltransferase</fullName>
        <ecNumber evidence="5">2.4.1.187</ecNumber>
    </recommendedName>
    <alternativeName>
        <fullName evidence="5">N-acetylmannosaminyltransferase</fullName>
    </alternativeName>
    <alternativeName>
        <fullName evidence="5">UDP-N-acetylmannosamine transferase</fullName>
    </alternativeName>
    <alternativeName>
        <fullName evidence="5">UDP-N-acetylmannosamine:N-acetylglucosaminyl pyrophosphorylundecaprenol N-acetylmannosaminyltransferase</fullName>
    </alternativeName>
</protein>
<name>F8FPC5_PAEMK</name>
<dbReference type="PANTHER" id="PTHR34136">
    <property type="match status" value="1"/>
</dbReference>
<dbReference type="InterPro" id="IPR004629">
    <property type="entry name" value="WecG_TagA_CpsF"/>
</dbReference>
<evidence type="ECO:0000256" key="2">
    <source>
        <dbReference type="ARBA" id="ARBA00022679"/>
    </source>
</evidence>
<comment type="pathway">
    <text evidence="5">Cell wall biogenesis; teichoic acid biosynthesis.</text>
</comment>
<evidence type="ECO:0000313" key="7">
    <source>
        <dbReference type="Proteomes" id="UP000006620"/>
    </source>
</evidence>